<dbReference type="SUPFAM" id="SSF53756">
    <property type="entry name" value="UDP-Glycosyltransferase/glycogen phosphorylase"/>
    <property type="match status" value="1"/>
</dbReference>
<dbReference type="EMBL" id="LJCR01001541">
    <property type="protein sequence ID" value="KPV50182.1"/>
    <property type="molecule type" value="Genomic_DNA"/>
</dbReference>
<dbReference type="AlphaFoldDB" id="A0A0P9DCG7"/>
<sequence length="213" mass="23765">MERFTNQPLGPRPHLAVFGSDKVGNFVLTTPLLRGLKEKYPAATLDFFGGETTRDLEEGCPYVDARFSLYGARDDYLADLNTFVSERRAAAGAYDLAINCDEFSELNLVVVAAVAPPYLVGASLQPDFRRKMPPGDDIRDRMLRDTDWNSPDFLARCSEILGSNYLAEIFCQIAYVETDYFRAELASAPPRTAVPDVLLHMTTTRSAKQWLPA</sequence>
<feature type="non-terminal residue" evidence="1">
    <location>
        <position position="213"/>
    </location>
</feature>
<organism evidence="1 2">
    <name type="scientific">Kouleothrix aurantiaca</name>
    <dbReference type="NCBI Taxonomy" id="186479"/>
    <lineage>
        <taxon>Bacteria</taxon>
        <taxon>Bacillati</taxon>
        <taxon>Chloroflexota</taxon>
        <taxon>Chloroflexia</taxon>
        <taxon>Chloroflexales</taxon>
        <taxon>Roseiflexineae</taxon>
        <taxon>Roseiflexaceae</taxon>
        <taxon>Kouleothrix</taxon>
    </lineage>
</organism>
<comment type="caution">
    <text evidence="1">The sequence shown here is derived from an EMBL/GenBank/DDBJ whole genome shotgun (WGS) entry which is preliminary data.</text>
</comment>
<dbReference type="Proteomes" id="UP000050509">
    <property type="component" value="Unassembled WGS sequence"/>
</dbReference>
<evidence type="ECO:0000313" key="1">
    <source>
        <dbReference type="EMBL" id="KPV50182.1"/>
    </source>
</evidence>
<evidence type="ECO:0000313" key="2">
    <source>
        <dbReference type="Proteomes" id="UP000050509"/>
    </source>
</evidence>
<gene>
    <name evidence="1" type="ORF">SE17_28470</name>
</gene>
<keyword evidence="2" id="KW-1185">Reference proteome</keyword>
<dbReference type="Gene3D" id="3.40.50.2000">
    <property type="entry name" value="Glycogen Phosphorylase B"/>
    <property type="match status" value="1"/>
</dbReference>
<accession>A0A0P9DCG7</accession>
<keyword evidence="1" id="KW-0808">Transferase</keyword>
<name>A0A0P9DCG7_9CHLR</name>
<dbReference type="GO" id="GO:0016740">
    <property type="term" value="F:transferase activity"/>
    <property type="evidence" value="ECO:0007669"/>
    <property type="project" value="UniProtKB-KW"/>
</dbReference>
<protein>
    <submittedName>
        <fullName evidence="1">Heptosyltransferase</fullName>
    </submittedName>
</protein>
<reference evidence="1 2" key="1">
    <citation type="submission" date="2015-09" db="EMBL/GenBank/DDBJ databases">
        <title>Draft genome sequence of Kouleothrix aurantiaca JCM 19913.</title>
        <authorList>
            <person name="Hemp J."/>
        </authorList>
    </citation>
    <scope>NUCLEOTIDE SEQUENCE [LARGE SCALE GENOMIC DNA]</scope>
    <source>
        <strain evidence="1 2">COM-B</strain>
    </source>
</reference>
<proteinExistence type="predicted"/>